<dbReference type="PANTHER" id="PTHR44170:SF6">
    <property type="entry name" value="CONTACTIN"/>
    <property type="match status" value="1"/>
</dbReference>
<dbReference type="InterPro" id="IPR003598">
    <property type="entry name" value="Ig_sub2"/>
</dbReference>
<evidence type="ECO:0000313" key="5">
    <source>
        <dbReference type="EMBL" id="KAK7474903.1"/>
    </source>
</evidence>
<dbReference type="Gene3D" id="2.60.40.10">
    <property type="entry name" value="Immunoglobulins"/>
    <property type="match status" value="4"/>
</dbReference>
<organism evidence="5 6">
    <name type="scientific">Batillaria attramentaria</name>
    <dbReference type="NCBI Taxonomy" id="370345"/>
    <lineage>
        <taxon>Eukaryota</taxon>
        <taxon>Metazoa</taxon>
        <taxon>Spiralia</taxon>
        <taxon>Lophotrochozoa</taxon>
        <taxon>Mollusca</taxon>
        <taxon>Gastropoda</taxon>
        <taxon>Caenogastropoda</taxon>
        <taxon>Sorbeoconcha</taxon>
        <taxon>Cerithioidea</taxon>
        <taxon>Batillariidae</taxon>
        <taxon>Batillaria</taxon>
    </lineage>
</organism>
<feature type="domain" description="Ig-like" evidence="4">
    <location>
        <begin position="31"/>
        <end position="121"/>
    </location>
</feature>
<feature type="domain" description="Ig-like" evidence="4">
    <location>
        <begin position="340"/>
        <end position="403"/>
    </location>
</feature>
<sequence length="403" mass="44945">MLGGVFPASVLLLCLAVFAQAQQADVPRQPPSIKQPTTRSQRFVKATQDVILQCNAEGQPDVVYEWLWNDNTITSDVIMYNASTGRLQIRGITQREEGFFNCKAKNTYQGQEAVAISPKIEVRIARVGKFPPDDGSQKTFTFTEGQYVKLPCDEKMPIYYGPTVFKWYTPKAGTLFEVVPDERKFIDQEGSLHFAYIVRGDENVDGNREYQCAMANTIQGLIKLGGEKQVFVNSAVPEREPSAEYGSSGDLLTVERNNDAVMECVFSGYQNADTKVPTVTWLDNKNNPISPSSKYSIGNYGRTLRIRNVVEADEKTYFCQGKNYLGTARKNLFLNVTSSPIWVEPLQSATVPEGQNAEFRCYSRSAVGEVPPGPPEWYKNGNRMGSGTGEFMARSFDNSKSLL</sequence>
<feature type="chain" id="PRO_5044871085" description="Ig-like domain-containing protein" evidence="3">
    <location>
        <begin position="22"/>
        <end position="403"/>
    </location>
</feature>
<evidence type="ECO:0000313" key="6">
    <source>
        <dbReference type="Proteomes" id="UP001519460"/>
    </source>
</evidence>
<protein>
    <recommendedName>
        <fullName evidence="4">Ig-like domain-containing protein</fullName>
    </recommendedName>
</protein>
<dbReference type="InterPro" id="IPR003599">
    <property type="entry name" value="Ig_sub"/>
</dbReference>
<dbReference type="InterPro" id="IPR007110">
    <property type="entry name" value="Ig-like_dom"/>
</dbReference>
<keyword evidence="2" id="KW-1015">Disulfide bond</keyword>
<name>A0ABD0JJF8_9CAEN</name>
<dbReference type="SUPFAM" id="SSF48726">
    <property type="entry name" value="Immunoglobulin"/>
    <property type="match status" value="3"/>
</dbReference>
<reference evidence="5 6" key="1">
    <citation type="journal article" date="2023" name="Sci. Data">
        <title>Genome assembly of the Korean intertidal mud-creeper Batillaria attramentaria.</title>
        <authorList>
            <person name="Patra A.K."/>
            <person name="Ho P.T."/>
            <person name="Jun S."/>
            <person name="Lee S.J."/>
            <person name="Kim Y."/>
            <person name="Won Y.J."/>
        </authorList>
    </citation>
    <scope>NUCLEOTIDE SEQUENCE [LARGE SCALE GENOMIC DNA]</scope>
    <source>
        <strain evidence="5">Wonlab-2016</strain>
    </source>
</reference>
<comment type="caution">
    <text evidence="5">The sequence shown here is derived from an EMBL/GenBank/DDBJ whole genome shotgun (WGS) entry which is preliminary data.</text>
</comment>
<evidence type="ECO:0000256" key="1">
    <source>
        <dbReference type="ARBA" id="ARBA00022737"/>
    </source>
</evidence>
<accession>A0ABD0JJF8</accession>
<dbReference type="InterPro" id="IPR013098">
    <property type="entry name" value="Ig_I-set"/>
</dbReference>
<keyword evidence="3" id="KW-0732">Signal</keyword>
<evidence type="ECO:0000256" key="3">
    <source>
        <dbReference type="SAM" id="SignalP"/>
    </source>
</evidence>
<feature type="domain" description="Ig-like" evidence="4">
    <location>
        <begin position="241"/>
        <end position="337"/>
    </location>
</feature>
<dbReference type="PROSITE" id="PS50835">
    <property type="entry name" value="IG_LIKE"/>
    <property type="match status" value="3"/>
</dbReference>
<proteinExistence type="predicted"/>
<dbReference type="PANTHER" id="PTHR44170">
    <property type="entry name" value="PROTEIN SIDEKICK"/>
    <property type="match status" value="1"/>
</dbReference>
<dbReference type="GO" id="GO:0016020">
    <property type="term" value="C:membrane"/>
    <property type="evidence" value="ECO:0007669"/>
    <property type="project" value="UniProtKB-SubCell"/>
</dbReference>
<dbReference type="Pfam" id="PF07679">
    <property type="entry name" value="I-set"/>
    <property type="match status" value="1"/>
</dbReference>
<dbReference type="InterPro" id="IPR036179">
    <property type="entry name" value="Ig-like_dom_sf"/>
</dbReference>
<dbReference type="InterPro" id="IPR013783">
    <property type="entry name" value="Ig-like_fold"/>
</dbReference>
<feature type="signal peptide" evidence="3">
    <location>
        <begin position="1"/>
        <end position="21"/>
    </location>
</feature>
<dbReference type="SMART" id="SM00409">
    <property type="entry name" value="IG"/>
    <property type="match status" value="2"/>
</dbReference>
<dbReference type="Proteomes" id="UP001519460">
    <property type="component" value="Unassembled WGS sequence"/>
</dbReference>
<keyword evidence="1" id="KW-0677">Repeat</keyword>
<evidence type="ECO:0000259" key="4">
    <source>
        <dbReference type="PROSITE" id="PS50835"/>
    </source>
</evidence>
<dbReference type="CDD" id="cd00096">
    <property type="entry name" value="Ig"/>
    <property type="match status" value="1"/>
</dbReference>
<dbReference type="EMBL" id="JACVVK020000421">
    <property type="protein sequence ID" value="KAK7474903.1"/>
    <property type="molecule type" value="Genomic_DNA"/>
</dbReference>
<dbReference type="SMART" id="SM00408">
    <property type="entry name" value="IGc2"/>
    <property type="match status" value="2"/>
</dbReference>
<dbReference type="Pfam" id="PF13927">
    <property type="entry name" value="Ig_3"/>
    <property type="match status" value="1"/>
</dbReference>
<dbReference type="AlphaFoldDB" id="A0ABD0JJF8"/>
<gene>
    <name evidence="5" type="ORF">BaRGS_00033858</name>
</gene>
<evidence type="ECO:0000256" key="2">
    <source>
        <dbReference type="ARBA" id="ARBA00023157"/>
    </source>
</evidence>
<keyword evidence="6" id="KW-1185">Reference proteome</keyword>